<dbReference type="Gene3D" id="1.10.8.60">
    <property type="match status" value="1"/>
</dbReference>
<feature type="compositionally biased region" description="Polar residues" evidence="9">
    <location>
        <begin position="45"/>
        <end position="62"/>
    </location>
</feature>
<keyword evidence="12" id="KW-1185">Reference proteome</keyword>
<keyword evidence="6" id="KW-0539">Nucleus</keyword>
<evidence type="ECO:0000256" key="9">
    <source>
        <dbReference type="SAM" id="MobiDB-lite"/>
    </source>
</evidence>
<evidence type="ECO:0000256" key="8">
    <source>
        <dbReference type="ARBA" id="ARBA00043975"/>
    </source>
</evidence>
<evidence type="ECO:0000256" key="4">
    <source>
        <dbReference type="ARBA" id="ARBA00022840"/>
    </source>
</evidence>
<dbReference type="Gene3D" id="1.20.272.10">
    <property type="match status" value="1"/>
</dbReference>
<dbReference type="InterPro" id="IPR003959">
    <property type="entry name" value="ATPase_AAA_core"/>
</dbReference>
<reference evidence="11 12" key="1">
    <citation type="submission" date="2017-03" db="EMBL/GenBank/DDBJ databases">
        <title>Genome of the blue death feigning beetle - Asbolus verrucosus.</title>
        <authorList>
            <person name="Rider S.D."/>
        </authorList>
    </citation>
    <scope>NUCLEOTIDE SEQUENCE [LARGE SCALE GENOMIC DNA]</scope>
    <source>
        <strain evidence="11">Butters</strain>
        <tissue evidence="11">Head and leg muscle</tissue>
    </source>
</reference>
<accession>A0A482VCC3</accession>
<dbReference type="STRING" id="1661398.A0A482VCC3"/>
<evidence type="ECO:0000256" key="6">
    <source>
        <dbReference type="ARBA" id="ARBA00023242"/>
    </source>
</evidence>
<evidence type="ECO:0000256" key="5">
    <source>
        <dbReference type="ARBA" id="ARBA00023125"/>
    </source>
</evidence>
<dbReference type="InterPro" id="IPR027417">
    <property type="entry name" value="P-loop_NTPase"/>
</dbReference>
<dbReference type="GO" id="GO:0006260">
    <property type="term" value="P:DNA replication"/>
    <property type="evidence" value="ECO:0007669"/>
    <property type="project" value="UniProtKB-KW"/>
</dbReference>
<evidence type="ECO:0000256" key="2">
    <source>
        <dbReference type="ARBA" id="ARBA00022705"/>
    </source>
</evidence>
<evidence type="ECO:0000256" key="3">
    <source>
        <dbReference type="ARBA" id="ARBA00022741"/>
    </source>
</evidence>
<sequence length="773" mass="89398">MEEFPNSDEEFELMYGDDLEVLREQGDIERTPKKSRKSLDFTPYSKETNTTTQDSFENSFTPLVSDETPHTNKRTIEDLFGDIDDLLYENQTKSKKYKGDDHEADYALIEHILELRKLAKESGSEIQNKDYTKVSNRDSNNLSYTVPKYPFVGVTRHDGRRVYIRFHSEQFEAEERQRIVQKITLTNGFNSNKQMWDDAKKLIENQLDNAEVETEAVDPFIDDKELWVDLYKPRKYFELLSDESTNRIMLRWIKLWDKVVFNRKPKLKIIKNKEQTNVKMQELHTNLDEDGRPHHKVALLCGTPGLGKTTLAHMVARHAGYSVMEINASDDRSTDAFKTALENGTQMRSVIDKERRPNCLIFDEIDGAPSASIDYLVKFITGTAVKNKKNQKKGNILKRPIICICNDAYVPSLRPLRQIAFIVNFPSTSNTRLAERLMEIARRQQVKTDLGAMLALADKSRNDIRSCLSVLHFYKSQNRPVNLSDVYKANVGQKDMQKGLFSVWQDIFFIERPKAGSDHKQEHTLKDRTEKVLNSVSSFGDYDKIAQGIFENYPHMKYKNSNLNSTCQALDWFCYGDVLSNDIHSSQNYSLSSYLQYASVAWHFVFSSRSWQKLQYPNVGYETRTKQNRQKAIVAELMRGMQPSIRSGVHPTSLILDILPLLSTIIVPSFRPINLHLYTEEEKKSLDHVVNVMIDYNLNYVQERTADGTYAYKLDPNIEENVSFLSRKTLSYCNKQLIAKEIETVKMRGRVQQQQQELPNHLQALKAKTVETA</sequence>
<dbReference type="OrthoDB" id="2195431at2759"/>
<keyword evidence="3" id="KW-0547">Nucleotide-binding</keyword>
<keyword evidence="4" id="KW-0067">ATP-binding</keyword>
<comment type="caution">
    <text evidence="11">The sequence shown here is derived from an EMBL/GenBank/DDBJ whole genome shotgun (WGS) entry which is preliminary data.</text>
</comment>
<dbReference type="InterPro" id="IPR003593">
    <property type="entry name" value="AAA+_ATPase"/>
</dbReference>
<comment type="subcellular location">
    <subcellularLocation>
        <location evidence="1">Nucleus</location>
    </subcellularLocation>
</comment>
<protein>
    <submittedName>
        <fullName evidence="11">Chromosome transmission fidelity protein 18-like</fullName>
    </submittedName>
</protein>
<evidence type="ECO:0000259" key="10">
    <source>
        <dbReference type="SMART" id="SM00382"/>
    </source>
</evidence>
<organism evidence="11 12">
    <name type="scientific">Asbolus verrucosus</name>
    <name type="common">Desert ironclad beetle</name>
    <dbReference type="NCBI Taxonomy" id="1661398"/>
    <lineage>
        <taxon>Eukaryota</taxon>
        <taxon>Metazoa</taxon>
        <taxon>Ecdysozoa</taxon>
        <taxon>Arthropoda</taxon>
        <taxon>Hexapoda</taxon>
        <taxon>Insecta</taxon>
        <taxon>Pterygota</taxon>
        <taxon>Neoptera</taxon>
        <taxon>Endopterygota</taxon>
        <taxon>Coleoptera</taxon>
        <taxon>Polyphaga</taxon>
        <taxon>Cucujiformia</taxon>
        <taxon>Tenebrionidae</taxon>
        <taxon>Pimeliinae</taxon>
        <taxon>Asbolus</taxon>
    </lineage>
</organism>
<dbReference type="GO" id="GO:0005634">
    <property type="term" value="C:nucleus"/>
    <property type="evidence" value="ECO:0007669"/>
    <property type="project" value="UniProtKB-SubCell"/>
</dbReference>
<evidence type="ECO:0000313" key="11">
    <source>
        <dbReference type="EMBL" id="RZB40936.1"/>
    </source>
</evidence>
<dbReference type="Proteomes" id="UP000292052">
    <property type="component" value="Unassembled WGS sequence"/>
</dbReference>
<feature type="compositionally biased region" description="Basic and acidic residues" evidence="9">
    <location>
        <begin position="23"/>
        <end position="32"/>
    </location>
</feature>
<keyword evidence="7" id="KW-0131">Cell cycle</keyword>
<dbReference type="EMBL" id="QDEB01114652">
    <property type="protein sequence ID" value="RZB40936.1"/>
    <property type="molecule type" value="Genomic_DNA"/>
</dbReference>
<keyword evidence="5" id="KW-0238">DNA-binding</keyword>
<keyword evidence="2" id="KW-0235">DNA replication</keyword>
<dbReference type="InterPro" id="IPR013725">
    <property type="entry name" value="DNA_replication_fac_RFC1_C"/>
</dbReference>
<feature type="domain" description="AAA+ ATPase" evidence="10">
    <location>
        <begin position="294"/>
        <end position="452"/>
    </location>
</feature>
<feature type="non-terminal residue" evidence="11">
    <location>
        <position position="773"/>
    </location>
</feature>
<dbReference type="Gene3D" id="3.40.50.300">
    <property type="entry name" value="P-loop containing nucleotide triphosphate hydrolases"/>
    <property type="match status" value="1"/>
</dbReference>
<dbReference type="GO" id="GO:0016887">
    <property type="term" value="F:ATP hydrolysis activity"/>
    <property type="evidence" value="ECO:0007669"/>
    <property type="project" value="InterPro"/>
</dbReference>
<dbReference type="GO" id="GO:0003689">
    <property type="term" value="F:DNA clamp loader activity"/>
    <property type="evidence" value="ECO:0007669"/>
    <property type="project" value="InterPro"/>
</dbReference>
<evidence type="ECO:0000256" key="1">
    <source>
        <dbReference type="ARBA" id="ARBA00004123"/>
    </source>
</evidence>
<dbReference type="Pfam" id="PF00004">
    <property type="entry name" value="AAA"/>
    <property type="match status" value="1"/>
</dbReference>
<dbReference type="GO" id="GO:0005524">
    <property type="term" value="F:ATP binding"/>
    <property type="evidence" value="ECO:0007669"/>
    <property type="project" value="UniProtKB-KW"/>
</dbReference>
<evidence type="ECO:0000313" key="12">
    <source>
        <dbReference type="Proteomes" id="UP000292052"/>
    </source>
</evidence>
<dbReference type="GO" id="GO:0003677">
    <property type="term" value="F:DNA binding"/>
    <property type="evidence" value="ECO:0007669"/>
    <property type="project" value="UniProtKB-KW"/>
</dbReference>
<dbReference type="CDD" id="cd00009">
    <property type="entry name" value="AAA"/>
    <property type="match status" value="1"/>
</dbReference>
<dbReference type="Pfam" id="PF08519">
    <property type="entry name" value="RFC1"/>
    <property type="match status" value="1"/>
</dbReference>
<dbReference type="FunFam" id="3.40.50.300:FF:001083">
    <property type="entry name" value="Chromosome transmission fidelity factor 18"/>
    <property type="match status" value="1"/>
</dbReference>
<name>A0A482VCC3_ASBVE</name>
<dbReference type="PANTHER" id="PTHR46765">
    <property type="entry name" value="P-LOOP CONTAINING NUCLEOSIDE TRIPHOSPHATE HYDROLASES SUPERFAMILY PROTEIN"/>
    <property type="match status" value="1"/>
</dbReference>
<evidence type="ECO:0000256" key="7">
    <source>
        <dbReference type="ARBA" id="ARBA00023306"/>
    </source>
</evidence>
<dbReference type="CDD" id="cd18140">
    <property type="entry name" value="HLD_clamp_RFC"/>
    <property type="match status" value="1"/>
</dbReference>
<comment type="similarity">
    <text evidence="8">Belongs to the activator 1 small subunits family. CTF18 subfamily.</text>
</comment>
<dbReference type="AlphaFoldDB" id="A0A482VCC3"/>
<proteinExistence type="inferred from homology"/>
<dbReference type="PANTHER" id="PTHR46765:SF1">
    <property type="entry name" value="P-LOOP CONTAINING NUCLEOSIDE TRIPHOSPHATE HYDROLASES SUPERFAMILY PROTEIN"/>
    <property type="match status" value="1"/>
</dbReference>
<dbReference type="InterPro" id="IPR053016">
    <property type="entry name" value="CTF18-RFC_complex"/>
</dbReference>
<dbReference type="SUPFAM" id="SSF52540">
    <property type="entry name" value="P-loop containing nucleoside triphosphate hydrolases"/>
    <property type="match status" value="1"/>
</dbReference>
<feature type="region of interest" description="Disordered" evidence="9">
    <location>
        <begin position="23"/>
        <end position="69"/>
    </location>
</feature>
<dbReference type="InterPro" id="IPR047854">
    <property type="entry name" value="RFC_lid"/>
</dbReference>
<dbReference type="GO" id="GO:0005663">
    <property type="term" value="C:DNA replication factor C complex"/>
    <property type="evidence" value="ECO:0007669"/>
    <property type="project" value="InterPro"/>
</dbReference>
<gene>
    <name evidence="11" type="ORF">BDFB_008628</name>
</gene>
<dbReference type="SMART" id="SM00382">
    <property type="entry name" value="AAA"/>
    <property type="match status" value="1"/>
</dbReference>